<evidence type="ECO:0000256" key="1">
    <source>
        <dbReference type="SAM" id="MobiDB-lite"/>
    </source>
</evidence>
<accession>A0A8S5MZN9</accession>
<protein>
    <submittedName>
        <fullName evidence="2">Portal</fullName>
    </submittedName>
</protein>
<name>A0A8S5MZN9_9CAUD</name>
<feature type="region of interest" description="Disordered" evidence="1">
    <location>
        <begin position="421"/>
        <end position="461"/>
    </location>
</feature>
<sequence length="461" mass="52349">MNISSSEATFLHTPLESIFRTSKKTIQEYTREIERYCRYKSVQSEVTRGVVLDDRAQLMDLYESCVQQDAHLSAVLETVESQIIGERYMLAKQNERGKYIKDVEETKKIQGSQFNKIIRGIVESKWYGYTLLEIMPDVNPLTGKLNEVNIIERRNVLPNQKRVIQRQGQWEPGWDIELPKYAKNYILINSGNLGLFSATTPLILAKKFTLANYVNFSHTYGQPIIHGKAESENINDRRRLAQDIANAAQNKVIVTGLNDAVDIKTFTMSNSEHIYSSLIEFVNKEVSNLIVGSESMAGETQSYVGSTNAHQDIFRERIEVYREYIENVMNEEILPRLVAMGFIKAGLEFKYANRVEMSNKDKISLYSFITDKYEVAPDEIEKEFGIVVGKQFNAISELAGSSGGVGADGVHHGNQAMSDEEYYKRYGRRRGASSRSSSGARTNKTTPTQEDGVENFLTEER</sequence>
<reference evidence="2" key="1">
    <citation type="journal article" date="2021" name="Proc. Natl. Acad. Sci. U.S.A.">
        <title>A Catalog of Tens of Thousands of Viruses from Human Metagenomes Reveals Hidden Associations with Chronic Diseases.</title>
        <authorList>
            <person name="Tisza M.J."/>
            <person name="Buck C.B."/>
        </authorList>
    </citation>
    <scope>NUCLEOTIDE SEQUENCE</scope>
    <source>
        <strain evidence="2">CtAUQ2</strain>
    </source>
</reference>
<dbReference type="EMBL" id="BK015022">
    <property type="protein sequence ID" value="DAD87482.1"/>
    <property type="molecule type" value="Genomic_DNA"/>
</dbReference>
<organism evidence="2">
    <name type="scientific">Siphoviridae sp. ctAUQ2</name>
    <dbReference type="NCBI Taxonomy" id="2826182"/>
    <lineage>
        <taxon>Viruses</taxon>
        <taxon>Duplodnaviria</taxon>
        <taxon>Heunggongvirae</taxon>
        <taxon>Uroviricota</taxon>
        <taxon>Caudoviricetes</taxon>
    </lineage>
</organism>
<proteinExistence type="predicted"/>
<evidence type="ECO:0000313" key="2">
    <source>
        <dbReference type="EMBL" id="DAD87482.1"/>
    </source>
</evidence>
<dbReference type="Pfam" id="PF06074">
    <property type="entry name" value="Portal_Mu"/>
    <property type="match status" value="1"/>
</dbReference>
<dbReference type="InterPro" id="IPR009279">
    <property type="entry name" value="Portal_Mu"/>
</dbReference>